<accession>A0A381VBA8</accession>
<organism evidence="1">
    <name type="scientific">marine metagenome</name>
    <dbReference type="NCBI Taxonomy" id="408172"/>
    <lineage>
        <taxon>unclassified sequences</taxon>
        <taxon>metagenomes</taxon>
        <taxon>ecological metagenomes</taxon>
    </lineage>
</organism>
<proteinExistence type="predicted"/>
<gene>
    <name evidence="1" type="ORF">METZ01_LOCUS89811</name>
</gene>
<evidence type="ECO:0000313" key="1">
    <source>
        <dbReference type="EMBL" id="SVA36957.1"/>
    </source>
</evidence>
<dbReference type="AlphaFoldDB" id="A0A381VBA8"/>
<sequence>MLKLDVGASFIPTVPPSFSRLGKWLKSVMGITLATASSGSE</sequence>
<name>A0A381VBA8_9ZZZZ</name>
<dbReference type="EMBL" id="UINC01008201">
    <property type="protein sequence ID" value="SVA36957.1"/>
    <property type="molecule type" value="Genomic_DNA"/>
</dbReference>
<reference evidence="1" key="1">
    <citation type="submission" date="2018-05" db="EMBL/GenBank/DDBJ databases">
        <authorList>
            <person name="Lanie J.A."/>
            <person name="Ng W.-L."/>
            <person name="Kazmierczak K.M."/>
            <person name="Andrzejewski T.M."/>
            <person name="Davidsen T.M."/>
            <person name="Wayne K.J."/>
            <person name="Tettelin H."/>
            <person name="Glass J.I."/>
            <person name="Rusch D."/>
            <person name="Podicherti R."/>
            <person name="Tsui H.-C.T."/>
            <person name="Winkler M.E."/>
        </authorList>
    </citation>
    <scope>NUCLEOTIDE SEQUENCE</scope>
</reference>
<protein>
    <submittedName>
        <fullName evidence="1">Uncharacterized protein</fullName>
    </submittedName>
</protein>